<dbReference type="InterPro" id="IPR003772">
    <property type="entry name" value="YceD"/>
</dbReference>
<keyword evidence="3" id="KW-1185">Reference proteome</keyword>
<gene>
    <name evidence="2" type="ORF">C7450_106150</name>
</gene>
<comment type="caution">
    <text evidence="2">The sequence shown here is derived from an EMBL/GenBank/DDBJ whole genome shotgun (WGS) entry which is preliminary data.</text>
</comment>
<dbReference type="AlphaFoldDB" id="A0A2V3U5I5"/>
<feature type="compositionally biased region" description="Basic and acidic residues" evidence="1">
    <location>
        <begin position="126"/>
        <end position="141"/>
    </location>
</feature>
<protein>
    <submittedName>
        <fullName evidence="2">Uncharacterized protein DUF177 involved in 23S rRNA accumulation</fullName>
    </submittedName>
</protein>
<feature type="compositionally biased region" description="Acidic residues" evidence="1">
    <location>
        <begin position="187"/>
        <end position="198"/>
    </location>
</feature>
<dbReference type="OrthoDB" id="8443793at2"/>
<sequence>MAAREDHLLHWPCAVVDIPPQGLALQRSATPEECAALARSFDISAIHSLEASFRLSGTPKRVKVVGEVRARVEQICVVTLEPFPSEVIETIEVDFAAERPSRALADHGDADWDGAGKANRARQGRRGQDPEGRSAEIRLTDADPPDAIVDGTIDLGQLAAEYLALGLDPYPRKPGALFVPKAAGVEAGDDAPSEDDEVSVPVDKPSPFAALSRLKTKSGGRN</sequence>
<reference evidence="2 3" key="1">
    <citation type="submission" date="2018-05" db="EMBL/GenBank/DDBJ databases">
        <title>Genomic Encyclopedia of Type Strains, Phase IV (KMG-IV): sequencing the most valuable type-strain genomes for metagenomic binning, comparative biology and taxonomic classification.</title>
        <authorList>
            <person name="Goeker M."/>
        </authorList>
    </citation>
    <scope>NUCLEOTIDE SEQUENCE [LARGE SCALE GENOMIC DNA]</scope>
    <source>
        <strain evidence="2 3">DSM 6462</strain>
    </source>
</reference>
<dbReference type="Pfam" id="PF02620">
    <property type="entry name" value="YceD"/>
    <property type="match status" value="1"/>
</dbReference>
<feature type="region of interest" description="Disordered" evidence="1">
    <location>
        <begin position="186"/>
        <end position="222"/>
    </location>
</feature>
<feature type="region of interest" description="Disordered" evidence="1">
    <location>
        <begin position="104"/>
        <end position="145"/>
    </location>
</feature>
<evidence type="ECO:0000313" key="3">
    <source>
        <dbReference type="Proteomes" id="UP000248021"/>
    </source>
</evidence>
<dbReference type="EMBL" id="QJJK01000006">
    <property type="protein sequence ID" value="PXW57977.1"/>
    <property type="molecule type" value="Genomic_DNA"/>
</dbReference>
<evidence type="ECO:0000256" key="1">
    <source>
        <dbReference type="SAM" id="MobiDB-lite"/>
    </source>
</evidence>
<organism evidence="2 3">
    <name type="scientific">Chelatococcus asaccharovorans</name>
    <dbReference type="NCBI Taxonomy" id="28210"/>
    <lineage>
        <taxon>Bacteria</taxon>
        <taxon>Pseudomonadati</taxon>
        <taxon>Pseudomonadota</taxon>
        <taxon>Alphaproteobacteria</taxon>
        <taxon>Hyphomicrobiales</taxon>
        <taxon>Chelatococcaceae</taxon>
        <taxon>Chelatococcus</taxon>
    </lineage>
</organism>
<dbReference type="RefSeq" id="WP_110375296.1">
    <property type="nucleotide sequence ID" value="NZ_JAHBRY010000001.1"/>
</dbReference>
<dbReference type="Proteomes" id="UP000248021">
    <property type="component" value="Unassembled WGS sequence"/>
</dbReference>
<proteinExistence type="predicted"/>
<evidence type="ECO:0000313" key="2">
    <source>
        <dbReference type="EMBL" id="PXW57977.1"/>
    </source>
</evidence>
<name>A0A2V3U5I5_9HYPH</name>
<accession>A0A2V3U5I5</accession>